<keyword evidence="1 5" id="KW-0732">Signal</keyword>
<proteinExistence type="predicted"/>
<dbReference type="GO" id="GO:0008191">
    <property type="term" value="F:metalloendopeptidase inhibitor activity"/>
    <property type="evidence" value="ECO:0007669"/>
    <property type="project" value="TreeGrafter"/>
</dbReference>
<feature type="domain" description="Cystatin fetuin-B-type" evidence="6">
    <location>
        <begin position="84"/>
        <end position="188"/>
    </location>
</feature>
<dbReference type="Gene3D" id="3.10.450.10">
    <property type="match status" value="1"/>
</dbReference>
<feature type="chain" id="PRO_5034681935" evidence="5">
    <location>
        <begin position="19"/>
        <end position="311"/>
    </location>
</feature>
<dbReference type="InterPro" id="IPR025764">
    <property type="entry name" value="Cystatin_Fetuin_B"/>
</dbReference>
<dbReference type="Ensembl" id="ENSCWAT00000027952.1">
    <property type="protein sequence ID" value="ENSCWAP00000025786.1"/>
    <property type="gene ID" value="ENSCWAG00000019460.1"/>
</dbReference>
<dbReference type="PROSITE" id="PS51530">
    <property type="entry name" value="CYSTATIN_FETUIN_B"/>
    <property type="match status" value="1"/>
</dbReference>
<dbReference type="InterPro" id="IPR050735">
    <property type="entry name" value="Kininogen_Fetuin_HRG"/>
</dbReference>
<keyword evidence="2" id="KW-1015">Disulfide bond</keyword>
<evidence type="ECO:0000256" key="2">
    <source>
        <dbReference type="ARBA" id="ARBA00023157"/>
    </source>
</evidence>
<dbReference type="PANTHER" id="PTHR13814">
    <property type="entry name" value="FETUIN"/>
    <property type="match status" value="1"/>
</dbReference>
<evidence type="ECO:0000259" key="6">
    <source>
        <dbReference type="PROSITE" id="PS51530"/>
    </source>
</evidence>
<dbReference type="Pfam" id="PF00031">
    <property type="entry name" value="Cystatin"/>
    <property type="match status" value="1"/>
</dbReference>
<evidence type="ECO:0000256" key="5">
    <source>
        <dbReference type="SAM" id="SignalP"/>
    </source>
</evidence>
<dbReference type="Proteomes" id="UP000694540">
    <property type="component" value="Unplaced"/>
</dbReference>
<feature type="signal peptide" evidence="5">
    <location>
        <begin position="1"/>
        <end position="18"/>
    </location>
</feature>
<feature type="region of interest" description="Disordered" evidence="4">
    <location>
        <begin position="195"/>
        <end position="250"/>
    </location>
</feature>
<organism evidence="7 8">
    <name type="scientific">Catagonus wagneri</name>
    <name type="common">Chacoan peccary</name>
    <dbReference type="NCBI Taxonomy" id="51154"/>
    <lineage>
        <taxon>Eukaryota</taxon>
        <taxon>Metazoa</taxon>
        <taxon>Chordata</taxon>
        <taxon>Craniata</taxon>
        <taxon>Vertebrata</taxon>
        <taxon>Euteleostomi</taxon>
        <taxon>Mammalia</taxon>
        <taxon>Eutheria</taxon>
        <taxon>Laurasiatheria</taxon>
        <taxon>Artiodactyla</taxon>
        <taxon>Suina</taxon>
        <taxon>Tayassuidae</taxon>
        <taxon>Catagonus</taxon>
    </lineage>
</organism>
<feature type="region of interest" description="Disordered" evidence="4">
    <location>
        <begin position="290"/>
        <end position="311"/>
    </location>
</feature>
<protein>
    <submittedName>
        <fullName evidence="7">Fetuin B</fullName>
    </submittedName>
</protein>
<dbReference type="CDD" id="cd00042">
    <property type="entry name" value="CY"/>
    <property type="match status" value="1"/>
</dbReference>
<gene>
    <name evidence="7" type="primary">FETUB</name>
</gene>
<reference evidence="7" key="2">
    <citation type="submission" date="2025-09" db="UniProtKB">
        <authorList>
            <consortium name="Ensembl"/>
        </authorList>
    </citation>
    <scope>IDENTIFICATION</scope>
</reference>
<evidence type="ECO:0000256" key="1">
    <source>
        <dbReference type="ARBA" id="ARBA00022729"/>
    </source>
</evidence>
<keyword evidence="8" id="KW-1185">Reference proteome</keyword>
<dbReference type="GeneTree" id="ENSGT00950000182930"/>
<sequence>MGLLLPLVLCALAAGCGATSPPQPTLRSLLLLSHGCNSSYVLDVADLVLQEINRDQKDGYVLSLNRVNDVREHRQAISRREIVMTCPDCPTPSNVSDTKVLETVTESLAKYNKGRTSKQYSLVKVTKASFQWVFGPACFVEYLIKESPCTTSQAGSCTLQPPDSEPVGICHGSLGERGPEKFVSVSCNFFKSQAPTPGGANSTAHQADPTKVEESQQENTASAKAVPKGSVQHLPELGDKPEGSPETDPVEAFPVQVDLTTNPQGELLDISFLFPDSMEKEVVVLPFPSKEQRSAECPGPARGSSLLVLPP</sequence>
<evidence type="ECO:0000256" key="4">
    <source>
        <dbReference type="SAM" id="MobiDB-lite"/>
    </source>
</evidence>
<dbReference type="PANTHER" id="PTHR13814:SF10">
    <property type="entry name" value="FETUIN-B"/>
    <property type="match status" value="1"/>
</dbReference>
<evidence type="ECO:0000313" key="8">
    <source>
        <dbReference type="Proteomes" id="UP000694540"/>
    </source>
</evidence>
<evidence type="ECO:0000313" key="7">
    <source>
        <dbReference type="Ensembl" id="ENSCWAP00000025786.1"/>
    </source>
</evidence>
<dbReference type="AlphaFoldDB" id="A0A8C3X8X8"/>
<dbReference type="SUPFAM" id="SSF54403">
    <property type="entry name" value="Cystatin/monellin"/>
    <property type="match status" value="2"/>
</dbReference>
<dbReference type="SMART" id="SM00043">
    <property type="entry name" value="CY"/>
    <property type="match status" value="1"/>
</dbReference>
<evidence type="ECO:0000256" key="3">
    <source>
        <dbReference type="ARBA" id="ARBA00023180"/>
    </source>
</evidence>
<dbReference type="InterPro" id="IPR046350">
    <property type="entry name" value="Cystatin_sf"/>
</dbReference>
<reference evidence="7" key="1">
    <citation type="submission" date="2025-08" db="UniProtKB">
        <authorList>
            <consortium name="Ensembl"/>
        </authorList>
    </citation>
    <scope>IDENTIFICATION</scope>
</reference>
<feature type="compositionally biased region" description="Polar residues" evidence="4">
    <location>
        <begin position="195"/>
        <end position="205"/>
    </location>
</feature>
<keyword evidence="3" id="KW-0325">Glycoprotein</keyword>
<dbReference type="GO" id="GO:0005576">
    <property type="term" value="C:extracellular region"/>
    <property type="evidence" value="ECO:0007669"/>
    <property type="project" value="TreeGrafter"/>
</dbReference>
<dbReference type="InterPro" id="IPR000010">
    <property type="entry name" value="Cystatin_dom"/>
</dbReference>
<accession>A0A8C3X8X8</accession>
<name>A0A8C3X8X8_9CETA</name>
<dbReference type="GO" id="GO:0004869">
    <property type="term" value="F:cysteine-type endopeptidase inhibitor activity"/>
    <property type="evidence" value="ECO:0007669"/>
    <property type="project" value="InterPro"/>
</dbReference>
<dbReference type="GO" id="GO:0007339">
    <property type="term" value="P:binding of sperm to zona pellucida"/>
    <property type="evidence" value="ECO:0007669"/>
    <property type="project" value="TreeGrafter"/>
</dbReference>